<protein>
    <recommendedName>
        <fullName evidence="4">PiggyBac transposable element-derived protein domain-containing protein</fullName>
    </recommendedName>
</protein>
<evidence type="ECO:0008006" key="4">
    <source>
        <dbReference type="Google" id="ProtNLM"/>
    </source>
</evidence>
<feature type="region of interest" description="Disordered" evidence="1">
    <location>
        <begin position="84"/>
        <end position="126"/>
    </location>
</feature>
<dbReference type="EMBL" id="QKKF02037473">
    <property type="protein sequence ID" value="RZF32099.1"/>
    <property type="molecule type" value="Genomic_DNA"/>
</dbReference>
<proteinExistence type="predicted"/>
<keyword evidence="3" id="KW-1185">Reference proteome</keyword>
<dbReference type="OrthoDB" id="10057959at2759"/>
<dbReference type="SMR" id="A0A482WEZ2"/>
<feature type="compositionally biased region" description="Low complexity" evidence="1">
    <location>
        <begin position="38"/>
        <end position="51"/>
    </location>
</feature>
<dbReference type="InParanoid" id="A0A482WEZ2"/>
<feature type="compositionally biased region" description="Polar residues" evidence="1">
    <location>
        <begin position="20"/>
        <end position="29"/>
    </location>
</feature>
<evidence type="ECO:0000313" key="3">
    <source>
        <dbReference type="Proteomes" id="UP000291343"/>
    </source>
</evidence>
<dbReference type="AlphaFoldDB" id="A0A482WEZ2"/>
<evidence type="ECO:0000313" key="2">
    <source>
        <dbReference type="EMBL" id="RZF32099.1"/>
    </source>
</evidence>
<sequence length="380" mass="41041">MALSSSEIDKLLDIPKADSDSSIDLGTSDSEVDNILAYSGSDSYEPSSDSLSDSDEYEENLSKPSSSSSHQNLDIIQDADTDSLLISNLPPPAQAQTSSSSCHLNVEIPPQDAGEPTDQESSGSRTIRVIKGKNGYRWTKQPRTSSSRTHAKNIVYVAPKIRGTAKDTTTPSQCFLSFITEENIVEIVSFTNDEIRQKQAKYKEITALVEITDPVELKAFIGVLLFSALHKYTISICKKCLIVCLVGISIKLHSVQKDSAYELESAVHDNGCSSSTEGTEITAFPEPEGDQLHEMANCTGMVHDNGCLSSTGGIEIVVFPEPEGDQMHEIANCTEMVSSLSFSLGTVSVSPTLGKLLTPRGVIRASVVGTFSQCETRLLF</sequence>
<accession>A0A482WEZ2</accession>
<feature type="compositionally biased region" description="Basic and acidic residues" evidence="1">
    <location>
        <begin position="7"/>
        <end position="19"/>
    </location>
</feature>
<gene>
    <name evidence="2" type="ORF">LSTR_LSTR003962</name>
</gene>
<evidence type="ECO:0000256" key="1">
    <source>
        <dbReference type="SAM" id="MobiDB-lite"/>
    </source>
</evidence>
<feature type="region of interest" description="Disordered" evidence="1">
    <location>
        <begin position="1"/>
        <end position="72"/>
    </location>
</feature>
<comment type="caution">
    <text evidence="2">The sequence shown here is derived from an EMBL/GenBank/DDBJ whole genome shotgun (WGS) entry which is preliminary data.</text>
</comment>
<reference evidence="2 3" key="1">
    <citation type="journal article" date="2017" name="Gigascience">
        <title>Genome sequence of the small brown planthopper, Laodelphax striatellus.</title>
        <authorList>
            <person name="Zhu J."/>
            <person name="Jiang F."/>
            <person name="Wang X."/>
            <person name="Yang P."/>
            <person name="Bao Y."/>
            <person name="Zhao W."/>
            <person name="Wang W."/>
            <person name="Lu H."/>
            <person name="Wang Q."/>
            <person name="Cui N."/>
            <person name="Li J."/>
            <person name="Chen X."/>
            <person name="Luo L."/>
            <person name="Yu J."/>
            <person name="Kang L."/>
            <person name="Cui F."/>
        </authorList>
    </citation>
    <scope>NUCLEOTIDE SEQUENCE [LARGE SCALE GENOMIC DNA]</scope>
    <source>
        <strain evidence="2">Lst14</strain>
    </source>
</reference>
<name>A0A482WEZ2_LAOST</name>
<organism evidence="2 3">
    <name type="scientific">Laodelphax striatellus</name>
    <name type="common">Small brown planthopper</name>
    <name type="synonym">Delphax striatella</name>
    <dbReference type="NCBI Taxonomy" id="195883"/>
    <lineage>
        <taxon>Eukaryota</taxon>
        <taxon>Metazoa</taxon>
        <taxon>Ecdysozoa</taxon>
        <taxon>Arthropoda</taxon>
        <taxon>Hexapoda</taxon>
        <taxon>Insecta</taxon>
        <taxon>Pterygota</taxon>
        <taxon>Neoptera</taxon>
        <taxon>Paraneoptera</taxon>
        <taxon>Hemiptera</taxon>
        <taxon>Auchenorrhyncha</taxon>
        <taxon>Fulgoroidea</taxon>
        <taxon>Delphacidae</taxon>
        <taxon>Criomorphinae</taxon>
        <taxon>Laodelphax</taxon>
    </lineage>
</organism>
<dbReference type="Proteomes" id="UP000291343">
    <property type="component" value="Unassembled WGS sequence"/>
</dbReference>